<proteinExistence type="predicted"/>
<accession>A0A450SRZ8</accession>
<feature type="compositionally biased region" description="Polar residues" evidence="1">
    <location>
        <begin position="1"/>
        <end position="15"/>
    </location>
</feature>
<feature type="region of interest" description="Disordered" evidence="1">
    <location>
        <begin position="1"/>
        <end position="21"/>
    </location>
</feature>
<gene>
    <name evidence="2" type="ORF">BECKDK2373B_GA0170837_106126</name>
</gene>
<dbReference type="AlphaFoldDB" id="A0A450SRZ8"/>
<name>A0A450SRZ8_9GAMM</name>
<evidence type="ECO:0000256" key="1">
    <source>
        <dbReference type="SAM" id="MobiDB-lite"/>
    </source>
</evidence>
<dbReference type="EMBL" id="CAADEX010000061">
    <property type="protein sequence ID" value="VFJ56834.1"/>
    <property type="molecule type" value="Genomic_DNA"/>
</dbReference>
<sequence length="71" mass="8054">MGITCFSNDPVTGTVSGKKETGGKRYQCVPGLLVEQNAPAGQKNRLRERRSRPRSFQMHHFEIRKLCFSDT</sequence>
<organism evidence="2">
    <name type="scientific">Candidatus Kentrum sp. DK</name>
    <dbReference type="NCBI Taxonomy" id="2126562"/>
    <lineage>
        <taxon>Bacteria</taxon>
        <taxon>Pseudomonadati</taxon>
        <taxon>Pseudomonadota</taxon>
        <taxon>Gammaproteobacteria</taxon>
        <taxon>Candidatus Kentrum</taxon>
    </lineage>
</organism>
<reference evidence="2" key="1">
    <citation type="submission" date="2019-02" db="EMBL/GenBank/DDBJ databases">
        <authorList>
            <person name="Gruber-Vodicka R. H."/>
            <person name="Seah K. B. B."/>
        </authorList>
    </citation>
    <scope>NUCLEOTIDE SEQUENCE</scope>
    <source>
        <strain evidence="2">BECK_DK47</strain>
    </source>
</reference>
<evidence type="ECO:0000313" key="2">
    <source>
        <dbReference type="EMBL" id="VFJ56834.1"/>
    </source>
</evidence>
<protein>
    <submittedName>
        <fullName evidence="2">Uncharacterized protein</fullName>
    </submittedName>
</protein>